<dbReference type="OrthoDB" id="9803238at2"/>
<dbReference type="Pfam" id="PF02350">
    <property type="entry name" value="Epimerase_2"/>
    <property type="match status" value="1"/>
</dbReference>
<comment type="catalytic activity">
    <reaction evidence="2">
        <text>UDP-N-acetyl-alpha-D-glucosamine = UDP-N-acetyl-alpha-D-mannosamine</text>
        <dbReference type="Rhea" id="RHEA:17213"/>
        <dbReference type="ChEBI" id="CHEBI:57705"/>
        <dbReference type="ChEBI" id="CHEBI:68623"/>
        <dbReference type="EC" id="5.1.3.14"/>
    </reaction>
</comment>
<evidence type="ECO:0000256" key="1">
    <source>
        <dbReference type="ARBA" id="ARBA00023235"/>
    </source>
</evidence>
<dbReference type="SUPFAM" id="SSF53756">
    <property type="entry name" value="UDP-Glycosyltransferase/glycogen phosphorylase"/>
    <property type="match status" value="1"/>
</dbReference>
<dbReference type="Proteomes" id="UP000201728">
    <property type="component" value="Chromosome"/>
</dbReference>
<evidence type="ECO:0000256" key="3">
    <source>
        <dbReference type="ARBA" id="ARBA00038209"/>
    </source>
</evidence>
<evidence type="ECO:0000313" key="7">
    <source>
        <dbReference type="EMBL" id="ASQ45643.1"/>
    </source>
</evidence>
<evidence type="ECO:0000313" key="8">
    <source>
        <dbReference type="Proteomes" id="UP000201728"/>
    </source>
</evidence>
<organism evidence="7 8">
    <name type="scientific">Legionella clemsonensis</name>
    <dbReference type="NCBI Taxonomy" id="1867846"/>
    <lineage>
        <taxon>Bacteria</taxon>
        <taxon>Pseudomonadati</taxon>
        <taxon>Pseudomonadota</taxon>
        <taxon>Gammaproteobacteria</taxon>
        <taxon>Legionellales</taxon>
        <taxon>Legionellaceae</taxon>
        <taxon>Legionella</taxon>
    </lineage>
</organism>
<dbReference type="GO" id="GO:0008761">
    <property type="term" value="F:UDP-N-acetylglucosamine 2-epimerase activity"/>
    <property type="evidence" value="ECO:0007669"/>
    <property type="project" value="UniProtKB-EC"/>
</dbReference>
<reference evidence="7 8" key="1">
    <citation type="submission" date="2016-07" db="EMBL/GenBank/DDBJ databases">
        <authorList>
            <person name="Hassler H."/>
        </authorList>
    </citation>
    <scope>NUCLEOTIDE SEQUENCE [LARGE SCALE GENOMIC DNA]</scope>
    <source>
        <strain evidence="7 8">CDC-D5610</strain>
    </source>
</reference>
<dbReference type="Gene3D" id="3.40.50.2000">
    <property type="entry name" value="Glycogen Phosphorylase B"/>
    <property type="match status" value="2"/>
</dbReference>
<sequence length="367" mass="41460">MTKAKTYSIGCIVGTRTEIIKMAPVLFELKTAPWAKTSLISAEESEESLDKTLSVFNLTPDCQLTRTTKKLATHDFIATVFLKFNVFFKRHYFDALLAAGNTTTVFISSLVAFYHHIPFGHMEAGLSNNRLINSLHEKHQALTTLLSTWHFAPSVLEKENLMQEQIAANKIFITGSTVADALHWIIKNKAETNPVSPIYNFIIISTQQKGKPLSDICKAIIQLANRFEDINFLFSLAEASESEQYFKNIFSNQPQIHLLPPLRYDEFVHLMRRAILLLTDSITMQEEAPILHKPVLILGNEKPQLIKEGIGMLVGTSTNNIIQVTSQLLSDGKLYLNMTRSYCPEAEEEAAKRIVEILKNELSYTRV</sequence>
<gene>
    <name evidence="7" type="primary">mnaA</name>
    <name evidence="7" type="ORF">clem_05435</name>
</gene>
<dbReference type="PANTHER" id="PTHR43174">
    <property type="entry name" value="UDP-N-ACETYLGLUCOSAMINE 2-EPIMERASE"/>
    <property type="match status" value="1"/>
</dbReference>
<keyword evidence="1 5" id="KW-0413">Isomerase</keyword>
<feature type="domain" description="UDP-N-acetylglucosamine 2-epimerase" evidence="6">
    <location>
        <begin position="30"/>
        <end position="359"/>
    </location>
</feature>
<dbReference type="RefSeq" id="WP_094090682.1">
    <property type="nucleotide sequence ID" value="NZ_CP016397.1"/>
</dbReference>
<comment type="similarity">
    <text evidence="3 5">Belongs to the UDP-N-acetylglucosamine 2-epimerase family.</text>
</comment>
<dbReference type="KEGG" id="lcd:clem_05435"/>
<keyword evidence="8" id="KW-1185">Reference proteome</keyword>
<dbReference type="EMBL" id="CP016397">
    <property type="protein sequence ID" value="ASQ45643.1"/>
    <property type="molecule type" value="Genomic_DNA"/>
</dbReference>
<dbReference type="InterPro" id="IPR029767">
    <property type="entry name" value="WecB-like"/>
</dbReference>
<dbReference type="InterPro" id="IPR003331">
    <property type="entry name" value="UDP_GlcNAc_Epimerase_2_dom"/>
</dbReference>
<protein>
    <recommendedName>
        <fullName evidence="4">UDP-N-acetylglucosamine 2-epimerase (non-hydrolyzing)</fullName>
        <ecNumber evidence="4">5.1.3.14</ecNumber>
    </recommendedName>
</protein>
<proteinExistence type="inferred from homology"/>
<evidence type="ECO:0000256" key="5">
    <source>
        <dbReference type="RuleBase" id="RU003513"/>
    </source>
</evidence>
<evidence type="ECO:0000256" key="2">
    <source>
        <dbReference type="ARBA" id="ARBA00036080"/>
    </source>
</evidence>
<accession>A0A222P1B2</accession>
<evidence type="ECO:0000256" key="4">
    <source>
        <dbReference type="ARBA" id="ARBA00038858"/>
    </source>
</evidence>
<dbReference type="PANTHER" id="PTHR43174:SF2">
    <property type="entry name" value="UDP-N-ACETYLGLUCOSAMINE 2-EPIMERASE"/>
    <property type="match status" value="1"/>
</dbReference>
<dbReference type="AlphaFoldDB" id="A0A222P1B2"/>
<name>A0A222P1B2_9GAMM</name>
<evidence type="ECO:0000259" key="6">
    <source>
        <dbReference type="Pfam" id="PF02350"/>
    </source>
</evidence>
<dbReference type="EC" id="5.1.3.14" evidence="4"/>
<dbReference type="NCBIfam" id="TIGR00236">
    <property type="entry name" value="wecB"/>
    <property type="match status" value="1"/>
</dbReference>